<evidence type="ECO:0000313" key="1">
    <source>
        <dbReference type="EMBL" id="QAU04397.1"/>
    </source>
</evidence>
<accession>A0A410T624</accession>
<dbReference type="Proteomes" id="UP000289271">
    <property type="component" value="Segment"/>
</dbReference>
<dbReference type="RefSeq" id="YP_009824896.1">
    <property type="nucleotide sequence ID" value="NC_048208.1"/>
</dbReference>
<protein>
    <submittedName>
        <fullName evidence="1">Uncharacterized protein</fullName>
    </submittedName>
</protein>
<sequence length="79" mass="9001">MSIQTTKTEKRLFTKPGSKGVEMMLVNGSVFNNCGNVRVGNKYTWLRTLLTEDSLNSMIAKGTLIEVQDDWKFYTAKQH</sequence>
<organism evidence="1 2">
    <name type="scientific">Escherichia phage vB_EcoS_IME542</name>
    <dbReference type="NCBI Taxonomy" id="2507711"/>
    <lineage>
        <taxon>Viruses</taxon>
        <taxon>Duplodnaviria</taxon>
        <taxon>Heunggongvirae</taxon>
        <taxon>Uroviricota</taxon>
        <taxon>Caudoviricetes</taxon>
        <taxon>Drexlerviridae</taxon>
        <taxon>Braunvirinae</taxon>
        <taxon>Christensenvirus</taxon>
        <taxon>Christensenvirus IME542</taxon>
    </lineage>
</organism>
<keyword evidence="2" id="KW-1185">Reference proteome</keyword>
<name>A0A410T624_9CAUD</name>
<dbReference type="EMBL" id="MK372342">
    <property type="protein sequence ID" value="QAU04397.1"/>
    <property type="molecule type" value="Genomic_DNA"/>
</dbReference>
<dbReference type="GeneID" id="55016479"/>
<proteinExistence type="predicted"/>
<reference evidence="1 2" key="1">
    <citation type="submission" date="2019-01" db="EMBL/GenBank/DDBJ databases">
        <title>The whole genome sequence of IME542.</title>
        <authorList>
            <person name="Li P."/>
            <person name="Tong Y."/>
            <person name="Wang J."/>
        </authorList>
    </citation>
    <scope>NUCLEOTIDE SEQUENCE [LARGE SCALE GENOMIC DNA]</scope>
</reference>
<evidence type="ECO:0000313" key="2">
    <source>
        <dbReference type="Proteomes" id="UP000289271"/>
    </source>
</evidence>
<dbReference type="KEGG" id="vg:55016479"/>